<evidence type="ECO:0000313" key="1">
    <source>
        <dbReference type="EMBL" id="KAH6894474.1"/>
    </source>
</evidence>
<reference evidence="1 2" key="1">
    <citation type="journal article" date="2021" name="Nat. Commun.">
        <title>Genetic determinants of endophytism in the Arabidopsis root mycobiome.</title>
        <authorList>
            <person name="Mesny F."/>
            <person name="Miyauchi S."/>
            <person name="Thiergart T."/>
            <person name="Pickel B."/>
            <person name="Atanasova L."/>
            <person name="Karlsson M."/>
            <person name="Huettel B."/>
            <person name="Barry K.W."/>
            <person name="Haridas S."/>
            <person name="Chen C."/>
            <person name="Bauer D."/>
            <person name="Andreopoulos W."/>
            <person name="Pangilinan J."/>
            <person name="LaButti K."/>
            <person name="Riley R."/>
            <person name="Lipzen A."/>
            <person name="Clum A."/>
            <person name="Drula E."/>
            <person name="Henrissat B."/>
            <person name="Kohler A."/>
            <person name="Grigoriev I.V."/>
            <person name="Martin F.M."/>
            <person name="Hacquard S."/>
        </authorList>
    </citation>
    <scope>NUCLEOTIDE SEQUENCE [LARGE SCALE GENOMIC DNA]</scope>
    <source>
        <strain evidence="1 2">MPI-CAGE-CH-0241</strain>
    </source>
</reference>
<dbReference type="Pfam" id="PF05742">
    <property type="entry name" value="TANGO2"/>
    <property type="match status" value="1"/>
</dbReference>
<comment type="caution">
    <text evidence="1">The sequence shown here is derived from an EMBL/GenBank/DDBJ whole genome shotgun (WGS) entry which is preliminary data.</text>
</comment>
<dbReference type="GO" id="GO:0005794">
    <property type="term" value="C:Golgi apparatus"/>
    <property type="evidence" value="ECO:0007669"/>
    <property type="project" value="TreeGrafter"/>
</dbReference>
<organism evidence="1 2">
    <name type="scientific">Thelonectria olida</name>
    <dbReference type="NCBI Taxonomy" id="1576542"/>
    <lineage>
        <taxon>Eukaryota</taxon>
        <taxon>Fungi</taxon>
        <taxon>Dikarya</taxon>
        <taxon>Ascomycota</taxon>
        <taxon>Pezizomycotina</taxon>
        <taxon>Sordariomycetes</taxon>
        <taxon>Hypocreomycetidae</taxon>
        <taxon>Hypocreales</taxon>
        <taxon>Nectriaceae</taxon>
        <taxon>Thelonectria</taxon>
    </lineage>
</organism>
<dbReference type="InterPro" id="IPR008551">
    <property type="entry name" value="TANGO2"/>
</dbReference>
<name>A0A9P8WA35_9HYPO</name>
<keyword evidence="2" id="KW-1185">Reference proteome</keyword>
<dbReference type="AlphaFoldDB" id="A0A9P8WA35"/>
<proteinExistence type="predicted"/>
<sequence>MCIVLFTTAHPDYALIVIDNRDEYILRPTSRPHWWTHGTSGREVLSSRDLQRAEKGSWLGLTKDGLLAVLTNYREINLDDTKHPIHGVKSRGGMVTAWLGGLPDSGLMDGVHQLVKDGGVKGVGGFSMVCGKLRKNTEGIAIVSNRCGDVADVPVVGKERGEIWGLSNAAFDASGSGEADEWPKIKMGKELLKKAIDESVAENSSQEGLVARLFSVLDQDTLPVNDGNTSLVDYISQLKDSIFIPPIGDDVHRKEMKEARAKGHDVWATDDQAAAEALAIEGRPDPSPSPMMGFETGMYGTQRQTVIMVDWEGNVTMVERALFDGNGNEVPRGQGDLEFRFKIDGWDDSATNGVAVNGHRGR</sequence>
<dbReference type="Proteomes" id="UP000777438">
    <property type="component" value="Unassembled WGS sequence"/>
</dbReference>
<dbReference type="GO" id="GO:0009306">
    <property type="term" value="P:protein secretion"/>
    <property type="evidence" value="ECO:0007669"/>
    <property type="project" value="TreeGrafter"/>
</dbReference>
<dbReference type="EMBL" id="JAGPYM010000005">
    <property type="protein sequence ID" value="KAH6894474.1"/>
    <property type="molecule type" value="Genomic_DNA"/>
</dbReference>
<dbReference type="OrthoDB" id="191601at2759"/>
<dbReference type="GO" id="GO:0007030">
    <property type="term" value="P:Golgi organization"/>
    <property type="evidence" value="ECO:0007669"/>
    <property type="project" value="TreeGrafter"/>
</dbReference>
<dbReference type="PANTHER" id="PTHR17985">
    <property type="entry name" value="SER/THR-RICH PROTEIN T10 IN DGCR REGION"/>
    <property type="match status" value="1"/>
</dbReference>
<dbReference type="PANTHER" id="PTHR17985:SF8">
    <property type="entry name" value="TRANSPORT AND GOLGI ORGANIZATION PROTEIN 2 HOMOLOG"/>
    <property type="match status" value="1"/>
</dbReference>
<evidence type="ECO:0000313" key="2">
    <source>
        <dbReference type="Proteomes" id="UP000777438"/>
    </source>
</evidence>
<protein>
    <submittedName>
        <fullName evidence="1">NRDE protein-domain-containing protein</fullName>
    </submittedName>
</protein>
<accession>A0A9P8WA35</accession>
<gene>
    <name evidence="1" type="ORF">B0T10DRAFT_480550</name>
</gene>